<evidence type="ECO:0000256" key="8">
    <source>
        <dbReference type="ARBA" id="ARBA00022553"/>
    </source>
</evidence>
<evidence type="ECO:0000256" key="10">
    <source>
        <dbReference type="ARBA" id="ARBA00022598"/>
    </source>
</evidence>
<evidence type="ECO:0000256" key="1">
    <source>
        <dbReference type="ARBA" id="ARBA00004514"/>
    </source>
</evidence>
<feature type="domain" description="Arginosuccinate synthase C-terminal" evidence="16">
    <location>
        <begin position="166"/>
        <end position="376"/>
    </location>
</feature>
<dbReference type="SUPFAM" id="SSF52402">
    <property type="entry name" value="Adenine nucleotide alpha hydrolases-like"/>
    <property type="match status" value="1"/>
</dbReference>
<dbReference type="InterPro" id="IPR023434">
    <property type="entry name" value="Arginosuc_synth_type_1_subfam"/>
</dbReference>
<name>A0A401P304_SCYTO</name>
<dbReference type="STRING" id="75743.A0A401P304"/>
<dbReference type="InterPro" id="IPR018223">
    <property type="entry name" value="Arginosuc_synth_CS"/>
</dbReference>
<dbReference type="UniPathway" id="UPA00158">
    <property type="reaction ID" value="UER00272"/>
</dbReference>
<dbReference type="PANTHER" id="PTHR11587:SF2">
    <property type="entry name" value="ARGININOSUCCINATE SYNTHASE"/>
    <property type="match status" value="1"/>
</dbReference>
<evidence type="ECO:0000256" key="5">
    <source>
        <dbReference type="ARBA" id="ARBA00014810"/>
    </source>
</evidence>
<protein>
    <recommendedName>
        <fullName evidence="5">Argininosuccinate synthase</fullName>
        <ecNumber evidence="4">6.3.4.5</ecNumber>
    </recommendedName>
    <alternativeName>
        <fullName evidence="14">Citrulline--aspartate ligase</fullName>
    </alternativeName>
</protein>
<proteinExistence type="inferred from homology"/>
<dbReference type="OrthoDB" id="1688907at2759"/>
<dbReference type="PROSITE" id="PS00564">
    <property type="entry name" value="ARGININOSUCCIN_SYN_1"/>
    <property type="match status" value="1"/>
</dbReference>
<comment type="caution">
    <text evidence="17">The sequence shown here is derived from an EMBL/GenBank/DDBJ whole genome shotgun (WGS) entry which is preliminary data.</text>
</comment>
<dbReference type="EMBL" id="BFAA01003027">
    <property type="protein sequence ID" value="GCB67508.1"/>
    <property type="molecule type" value="Genomic_DNA"/>
</dbReference>
<keyword evidence="10" id="KW-0436">Ligase</keyword>
<organism evidence="17 18">
    <name type="scientific">Scyliorhinus torazame</name>
    <name type="common">Cloudy catshark</name>
    <name type="synonym">Catulus torazame</name>
    <dbReference type="NCBI Taxonomy" id="75743"/>
    <lineage>
        <taxon>Eukaryota</taxon>
        <taxon>Metazoa</taxon>
        <taxon>Chordata</taxon>
        <taxon>Craniata</taxon>
        <taxon>Vertebrata</taxon>
        <taxon>Chondrichthyes</taxon>
        <taxon>Elasmobranchii</taxon>
        <taxon>Galeomorphii</taxon>
        <taxon>Galeoidea</taxon>
        <taxon>Carcharhiniformes</taxon>
        <taxon>Scyliorhinidae</taxon>
        <taxon>Scyliorhinus</taxon>
    </lineage>
</organism>
<dbReference type="GO" id="GO:0005524">
    <property type="term" value="F:ATP binding"/>
    <property type="evidence" value="ECO:0007669"/>
    <property type="project" value="UniProtKB-KW"/>
</dbReference>
<dbReference type="SUPFAM" id="SSF69864">
    <property type="entry name" value="Argininosuccinate synthetase, C-terminal domain"/>
    <property type="match status" value="1"/>
</dbReference>
<evidence type="ECO:0000256" key="15">
    <source>
        <dbReference type="ARBA" id="ARBA00049077"/>
    </source>
</evidence>
<dbReference type="HAMAP" id="MF_00005">
    <property type="entry name" value="Arg_succ_synth_type1"/>
    <property type="match status" value="1"/>
</dbReference>
<dbReference type="CDD" id="cd01999">
    <property type="entry name" value="ASS"/>
    <property type="match status" value="1"/>
</dbReference>
<evidence type="ECO:0000256" key="6">
    <source>
        <dbReference type="ARBA" id="ARBA00022436"/>
    </source>
</evidence>
<dbReference type="EC" id="6.3.4.5" evidence="4"/>
<dbReference type="UniPathway" id="UPA00068">
    <property type="reaction ID" value="UER00113"/>
</dbReference>
<dbReference type="InterPro" id="IPR048268">
    <property type="entry name" value="Arginosuc_syn_C"/>
</dbReference>
<keyword evidence="13" id="KW-0067">ATP-binding</keyword>
<keyword evidence="11" id="KW-0028">Amino-acid biosynthesis</keyword>
<dbReference type="AlphaFoldDB" id="A0A401P304"/>
<dbReference type="GO" id="GO:0000050">
    <property type="term" value="P:urea cycle"/>
    <property type="evidence" value="ECO:0007669"/>
    <property type="project" value="UniProtKB-UniPathway"/>
</dbReference>
<sequence length="388" mass="43903">MLARPDTMSQSKGTVVLAYSGGLDTSCILVWLKEQGYEVIAYLANVGQDEDFEAAEKKAVSLGAKKVFIEDLRKEFVEEFIWPWVQSNAIYEDRYFLGTSLARPCIARGQVKIAKQEKAQFVSHGATGKGNDQIRFELTCYALYPEVKIISPWRLPEFYNRFMGRTDLMEYAKNHAPDGMFMMTVDPAKSPNTPDELEIEFKNGVPVKVTNLGDKTTRSSALELFMYVNEIGGKHGVGRIDIVENRFIGMKSRGIYETPGGTILYQAHVDIEAFTMDKEVRKIKQQLSLKFSEQLYNGFWDSPECAFARHCINKSQEHVAGKVQLSVFKGQVYILGRESPTSLYNQDLVSMNVQGDYDPIDAGGFIRICSLRLKEYHRLKSAMTPKSK</sequence>
<comment type="subcellular location">
    <subcellularLocation>
        <location evidence="1">Cytoplasm</location>
        <location evidence="1">Cytosol</location>
    </subcellularLocation>
</comment>
<evidence type="ECO:0000256" key="11">
    <source>
        <dbReference type="ARBA" id="ARBA00022605"/>
    </source>
</evidence>
<evidence type="ECO:0000256" key="7">
    <source>
        <dbReference type="ARBA" id="ARBA00022490"/>
    </source>
</evidence>
<dbReference type="Gene3D" id="3.40.50.620">
    <property type="entry name" value="HUPs"/>
    <property type="match status" value="1"/>
</dbReference>
<dbReference type="GO" id="GO:0006526">
    <property type="term" value="P:L-arginine biosynthetic process"/>
    <property type="evidence" value="ECO:0007669"/>
    <property type="project" value="UniProtKB-UniPathway"/>
</dbReference>
<comment type="catalytic activity">
    <reaction evidence="15">
        <text>L-citrulline + L-aspartate + ATP = 2-(N(omega)-L-arginino)succinate + AMP + diphosphate + H(+)</text>
        <dbReference type="Rhea" id="RHEA:10932"/>
        <dbReference type="ChEBI" id="CHEBI:15378"/>
        <dbReference type="ChEBI" id="CHEBI:29991"/>
        <dbReference type="ChEBI" id="CHEBI:30616"/>
        <dbReference type="ChEBI" id="CHEBI:33019"/>
        <dbReference type="ChEBI" id="CHEBI:57472"/>
        <dbReference type="ChEBI" id="CHEBI:57743"/>
        <dbReference type="ChEBI" id="CHEBI:456215"/>
        <dbReference type="EC" id="6.3.4.5"/>
    </reaction>
</comment>
<comment type="pathway">
    <text evidence="2">Amino-acid biosynthesis; L-arginine biosynthesis; L-arginine from L-ornithine and carbamoyl phosphate: step 2/3.</text>
</comment>
<keyword evidence="6" id="KW-0835">Urea cycle</keyword>
<dbReference type="Pfam" id="PF20979">
    <property type="entry name" value="Arginosuc_syn_C"/>
    <property type="match status" value="1"/>
</dbReference>
<dbReference type="OMA" id="WRWTVSP"/>
<dbReference type="FunFam" id="3.40.50.620:FF:000019">
    <property type="entry name" value="Argininosuccinate synthase"/>
    <property type="match status" value="1"/>
</dbReference>
<accession>A0A401P304</accession>
<dbReference type="Gene3D" id="1.20.5.470">
    <property type="entry name" value="Single helix bin"/>
    <property type="match status" value="1"/>
</dbReference>
<keyword evidence="18" id="KW-1185">Reference proteome</keyword>
<reference evidence="17 18" key="1">
    <citation type="journal article" date="2018" name="Nat. Ecol. Evol.">
        <title>Shark genomes provide insights into elasmobranch evolution and the origin of vertebrates.</title>
        <authorList>
            <person name="Hara Y"/>
            <person name="Yamaguchi K"/>
            <person name="Onimaru K"/>
            <person name="Kadota M"/>
            <person name="Koyanagi M"/>
            <person name="Keeley SD"/>
            <person name="Tatsumi K"/>
            <person name="Tanaka K"/>
            <person name="Motone F"/>
            <person name="Kageyama Y"/>
            <person name="Nozu R"/>
            <person name="Adachi N"/>
            <person name="Nishimura O"/>
            <person name="Nakagawa R"/>
            <person name="Tanegashima C"/>
            <person name="Kiyatake I"/>
            <person name="Matsumoto R"/>
            <person name="Murakumo K"/>
            <person name="Nishida K"/>
            <person name="Terakita A"/>
            <person name="Kuratani S"/>
            <person name="Sato K"/>
            <person name="Hyodo S Kuraku.S."/>
        </authorList>
    </citation>
    <scope>NUCLEOTIDE SEQUENCE [LARGE SCALE GENOMIC DNA]</scope>
</reference>
<evidence type="ECO:0000259" key="16">
    <source>
        <dbReference type="Pfam" id="PF20979"/>
    </source>
</evidence>
<evidence type="ECO:0000256" key="9">
    <source>
        <dbReference type="ARBA" id="ARBA00022571"/>
    </source>
</evidence>
<dbReference type="Gene3D" id="3.90.1260.10">
    <property type="entry name" value="Argininosuccinate synthetase, chain A, domain 2"/>
    <property type="match status" value="1"/>
</dbReference>
<dbReference type="FunFam" id="3.90.1260.10:FF:000005">
    <property type="entry name" value="Argininosuccinate synthase 1"/>
    <property type="match status" value="1"/>
</dbReference>
<dbReference type="InterPro" id="IPR001518">
    <property type="entry name" value="Arginosuc_synth"/>
</dbReference>
<evidence type="ECO:0000256" key="12">
    <source>
        <dbReference type="ARBA" id="ARBA00022741"/>
    </source>
</evidence>
<dbReference type="InterPro" id="IPR014729">
    <property type="entry name" value="Rossmann-like_a/b/a_fold"/>
</dbReference>
<dbReference type="InterPro" id="IPR024074">
    <property type="entry name" value="AS_cat/multimer_dom_body"/>
</dbReference>
<evidence type="ECO:0000256" key="4">
    <source>
        <dbReference type="ARBA" id="ARBA00012286"/>
    </source>
</evidence>
<comment type="pathway">
    <text evidence="3">Nitrogen metabolism; urea cycle; (N(omega)-L-arginino)succinate from L-aspartate and L-citrulline: step 1/1.</text>
</comment>
<keyword evidence="12" id="KW-0547">Nucleotide-binding</keyword>
<keyword evidence="9" id="KW-0055">Arginine biosynthesis</keyword>
<evidence type="ECO:0000313" key="17">
    <source>
        <dbReference type="EMBL" id="GCB67508.1"/>
    </source>
</evidence>
<dbReference type="GO" id="GO:0004055">
    <property type="term" value="F:argininosuccinate synthase activity"/>
    <property type="evidence" value="ECO:0007669"/>
    <property type="project" value="UniProtKB-EC"/>
</dbReference>
<evidence type="ECO:0000256" key="3">
    <source>
        <dbReference type="ARBA" id="ARBA00005154"/>
    </source>
</evidence>
<dbReference type="GO" id="GO:0005829">
    <property type="term" value="C:cytosol"/>
    <property type="evidence" value="ECO:0007669"/>
    <property type="project" value="UniProtKB-SubCell"/>
</dbReference>
<evidence type="ECO:0000256" key="2">
    <source>
        <dbReference type="ARBA" id="ARBA00004967"/>
    </source>
</evidence>
<evidence type="ECO:0000256" key="13">
    <source>
        <dbReference type="ARBA" id="ARBA00022840"/>
    </source>
</evidence>
<keyword evidence="8" id="KW-0597">Phosphoprotein</keyword>
<dbReference type="PANTHER" id="PTHR11587">
    <property type="entry name" value="ARGININOSUCCINATE SYNTHASE"/>
    <property type="match status" value="1"/>
</dbReference>
<evidence type="ECO:0000313" key="18">
    <source>
        <dbReference type="Proteomes" id="UP000288216"/>
    </source>
</evidence>
<dbReference type="GO" id="GO:0000053">
    <property type="term" value="P:argininosuccinate metabolic process"/>
    <property type="evidence" value="ECO:0007669"/>
    <property type="project" value="TreeGrafter"/>
</dbReference>
<keyword evidence="7" id="KW-0963">Cytoplasm</keyword>
<evidence type="ECO:0000256" key="14">
    <source>
        <dbReference type="ARBA" id="ARBA00029916"/>
    </source>
</evidence>
<dbReference type="PROSITE" id="PS00565">
    <property type="entry name" value="ARGININOSUCCIN_SYN_2"/>
    <property type="match status" value="1"/>
</dbReference>
<gene>
    <name evidence="17" type="ORF">scyTo_0008073</name>
</gene>
<dbReference type="Proteomes" id="UP000288216">
    <property type="component" value="Unassembled WGS sequence"/>
</dbReference>